<evidence type="ECO:0000313" key="2">
    <source>
        <dbReference type="EMBL" id="GIG13688.1"/>
    </source>
</evidence>
<feature type="transmembrane region" description="Helical" evidence="1">
    <location>
        <begin position="30"/>
        <end position="50"/>
    </location>
</feature>
<dbReference type="RefSeq" id="WP_166383190.1">
    <property type="nucleotide sequence ID" value="NZ_JBFAJE010000017.1"/>
</dbReference>
<dbReference type="Proteomes" id="UP000660339">
    <property type="component" value="Unassembled WGS sequence"/>
</dbReference>
<evidence type="ECO:0008006" key="4">
    <source>
        <dbReference type="Google" id="ProtNLM"/>
    </source>
</evidence>
<sequence>MVGAILWGIIGGAIVGYLGRLLLPGRQNISALTTVIAGILAATLGGIIATWLGVGETRGIDWIRHIIQLALAVFFVWLAARMSAKRHQQTAVQPRRAP</sequence>
<evidence type="ECO:0000256" key="1">
    <source>
        <dbReference type="SAM" id="Phobius"/>
    </source>
</evidence>
<organism evidence="2 3">
    <name type="scientific">Catellatospora methionotrophica</name>
    <dbReference type="NCBI Taxonomy" id="121620"/>
    <lineage>
        <taxon>Bacteria</taxon>
        <taxon>Bacillati</taxon>
        <taxon>Actinomycetota</taxon>
        <taxon>Actinomycetes</taxon>
        <taxon>Micromonosporales</taxon>
        <taxon>Micromonosporaceae</taxon>
        <taxon>Catellatospora</taxon>
    </lineage>
</organism>
<keyword evidence="3" id="KW-1185">Reference proteome</keyword>
<dbReference type="EMBL" id="BONJ01000007">
    <property type="protein sequence ID" value="GIG13688.1"/>
    <property type="molecule type" value="Genomic_DNA"/>
</dbReference>
<accession>A0A8J3L3H8</accession>
<evidence type="ECO:0000313" key="3">
    <source>
        <dbReference type="Proteomes" id="UP000660339"/>
    </source>
</evidence>
<keyword evidence="1" id="KW-0472">Membrane</keyword>
<feature type="transmembrane region" description="Helical" evidence="1">
    <location>
        <begin position="6"/>
        <end position="23"/>
    </location>
</feature>
<keyword evidence="1" id="KW-0812">Transmembrane</keyword>
<dbReference type="AlphaFoldDB" id="A0A8J3L3H8"/>
<reference evidence="2" key="1">
    <citation type="submission" date="2021-01" db="EMBL/GenBank/DDBJ databases">
        <title>Whole genome shotgun sequence of Catellatospora methionotrophica NBRC 14553.</title>
        <authorList>
            <person name="Komaki H."/>
            <person name="Tamura T."/>
        </authorList>
    </citation>
    <scope>NUCLEOTIDE SEQUENCE</scope>
    <source>
        <strain evidence="2">NBRC 14553</strain>
    </source>
</reference>
<name>A0A8J3L3H8_9ACTN</name>
<proteinExistence type="predicted"/>
<gene>
    <name evidence="2" type="ORF">Cme02nite_20200</name>
</gene>
<comment type="caution">
    <text evidence="2">The sequence shown here is derived from an EMBL/GenBank/DDBJ whole genome shotgun (WGS) entry which is preliminary data.</text>
</comment>
<keyword evidence="1" id="KW-1133">Transmembrane helix</keyword>
<feature type="transmembrane region" description="Helical" evidence="1">
    <location>
        <begin position="62"/>
        <end position="80"/>
    </location>
</feature>
<protein>
    <recommendedName>
        <fullName evidence="4">GlsB/YeaQ/YmgE family stress response membrane protein</fullName>
    </recommendedName>
</protein>